<keyword evidence="2 7" id="KW-0699">rRNA-binding</keyword>
<dbReference type="GO" id="GO:0005829">
    <property type="term" value="C:cytosol"/>
    <property type="evidence" value="ECO:0007669"/>
    <property type="project" value="TreeGrafter"/>
</dbReference>
<comment type="function">
    <text evidence="7">Located at the top of the head of the 30S subunit, it contacts several helices of the 16S rRNA. In the 70S ribosome it contacts the 23S rRNA (bridge B1a) and protein L5 of the 50S subunit (bridge B1b), connecting the 2 subunits; these bridges are implicated in subunit movement. Contacts the tRNAs in the A and P-sites.</text>
</comment>
<dbReference type="Proteomes" id="UP000178758">
    <property type="component" value="Unassembled WGS sequence"/>
</dbReference>
<evidence type="ECO:0000256" key="1">
    <source>
        <dbReference type="ARBA" id="ARBA00008080"/>
    </source>
</evidence>
<comment type="caution">
    <text evidence="9">The sequence shown here is derived from an EMBL/GenBank/DDBJ whole genome shotgun (WGS) entry which is preliminary data.</text>
</comment>
<dbReference type="GO" id="GO:0003735">
    <property type="term" value="F:structural constituent of ribosome"/>
    <property type="evidence" value="ECO:0007669"/>
    <property type="project" value="InterPro"/>
</dbReference>
<evidence type="ECO:0000256" key="4">
    <source>
        <dbReference type="ARBA" id="ARBA00022980"/>
    </source>
</evidence>
<organism evidence="9 10">
    <name type="scientific">Candidatus Beckwithbacteria bacterium RBG_13_35_6</name>
    <dbReference type="NCBI Taxonomy" id="1797456"/>
    <lineage>
        <taxon>Bacteria</taxon>
        <taxon>Candidatus Beckwithiibacteriota</taxon>
    </lineage>
</organism>
<accession>A0A1F5DHB4</accession>
<dbReference type="GO" id="GO:0015935">
    <property type="term" value="C:small ribosomal subunit"/>
    <property type="evidence" value="ECO:0007669"/>
    <property type="project" value="TreeGrafter"/>
</dbReference>
<dbReference type="InterPro" id="IPR001892">
    <property type="entry name" value="Ribosomal_uS13"/>
</dbReference>
<dbReference type="Pfam" id="PF00416">
    <property type="entry name" value="Ribosomal_S13"/>
    <property type="match status" value="2"/>
</dbReference>
<dbReference type="GO" id="GO:0006412">
    <property type="term" value="P:translation"/>
    <property type="evidence" value="ECO:0007669"/>
    <property type="project" value="UniProtKB-UniRule"/>
</dbReference>
<dbReference type="PROSITE" id="PS00646">
    <property type="entry name" value="RIBOSOMAL_S13_1"/>
    <property type="match status" value="1"/>
</dbReference>
<dbReference type="GO" id="GO:0000049">
    <property type="term" value="F:tRNA binding"/>
    <property type="evidence" value="ECO:0007669"/>
    <property type="project" value="UniProtKB-UniRule"/>
</dbReference>
<evidence type="ECO:0000256" key="6">
    <source>
        <dbReference type="ARBA" id="ARBA00035166"/>
    </source>
</evidence>
<gene>
    <name evidence="7" type="primary">rpsM</name>
    <name evidence="9" type="ORF">A3J78_02220</name>
</gene>
<evidence type="ECO:0000313" key="10">
    <source>
        <dbReference type="Proteomes" id="UP000178758"/>
    </source>
</evidence>
<dbReference type="InterPro" id="IPR027437">
    <property type="entry name" value="Rbsml_uS13_C"/>
</dbReference>
<dbReference type="Gene3D" id="4.10.910.10">
    <property type="entry name" value="30s ribosomal protein s13, domain 2"/>
    <property type="match status" value="1"/>
</dbReference>
<dbReference type="PANTHER" id="PTHR10871">
    <property type="entry name" value="30S RIBOSOMAL PROTEIN S13/40S RIBOSOMAL PROTEIN S18"/>
    <property type="match status" value="1"/>
</dbReference>
<dbReference type="PANTHER" id="PTHR10871:SF1">
    <property type="entry name" value="SMALL RIBOSOMAL SUBUNIT PROTEIN US13M"/>
    <property type="match status" value="1"/>
</dbReference>
<evidence type="ECO:0000256" key="8">
    <source>
        <dbReference type="RuleBase" id="RU003830"/>
    </source>
</evidence>
<proteinExistence type="inferred from homology"/>
<evidence type="ECO:0000256" key="2">
    <source>
        <dbReference type="ARBA" id="ARBA00022730"/>
    </source>
</evidence>
<dbReference type="HAMAP" id="MF_01315">
    <property type="entry name" value="Ribosomal_uS13"/>
    <property type="match status" value="1"/>
</dbReference>
<dbReference type="InterPro" id="IPR019980">
    <property type="entry name" value="Ribosomal_uS13_bac-type"/>
</dbReference>
<name>A0A1F5DHB4_9BACT</name>
<comment type="subunit">
    <text evidence="7">Part of the 30S ribosomal subunit. Forms a loose heterodimer with protein S19. Forms two bridges to the 50S subunit in the 70S ribosome.</text>
</comment>
<dbReference type="PROSITE" id="PS50159">
    <property type="entry name" value="RIBOSOMAL_S13_2"/>
    <property type="match status" value="1"/>
</dbReference>
<dbReference type="PIRSF" id="PIRSF002134">
    <property type="entry name" value="Ribosomal_S13"/>
    <property type="match status" value="1"/>
</dbReference>
<dbReference type="AlphaFoldDB" id="A0A1F5DHB4"/>
<dbReference type="GO" id="GO:0019843">
    <property type="term" value="F:rRNA binding"/>
    <property type="evidence" value="ECO:0007669"/>
    <property type="project" value="UniProtKB-UniRule"/>
</dbReference>
<dbReference type="InterPro" id="IPR010979">
    <property type="entry name" value="Ribosomal_uS13-like_H2TH"/>
</dbReference>
<evidence type="ECO:0000256" key="7">
    <source>
        <dbReference type="HAMAP-Rule" id="MF_01315"/>
    </source>
</evidence>
<keyword evidence="4 7" id="KW-0689">Ribosomal protein</keyword>
<sequence>MARLSGIELPENKKIKIALTYIYGVGLETALKVLKNANVNEDKRTKEITDDELSRLQKVISSISTEGVLKKMVSENIKRLKQIGSFRGLRHSAGLPVRGQRTRVNARTKRGKRVTVGALKKEVMQKMGKANNDKEKGK</sequence>
<protein>
    <recommendedName>
        <fullName evidence="6 7">Small ribosomal subunit protein uS13</fullName>
    </recommendedName>
</protein>
<dbReference type="NCBIfam" id="TIGR03631">
    <property type="entry name" value="uS13_bact"/>
    <property type="match status" value="1"/>
</dbReference>
<evidence type="ECO:0000256" key="3">
    <source>
        <dbReference type="ARBA" id="ARBA00022884"/>
    </source>
</evidence>
<reference evidence="9 10" key="1">
    <citation type="journal article" date="2016" name="Nat. Commun.">
        <title>Thousands of microbial genomes shed light on interconnected biogeochemical processes in an aquifer system.</title>
        <authorList>
            <person name="Anantharaman K."/>
            <person name="Brown C.T."/>
            <person name="Hug L.A."/>
            <person name="Sharon I."/>
            <person name="Castelle C.J."/>
            <person name="Probst A.J."/>
            <person name="Thomas B.C."/>
            <person name="Singh A."/>
            <person name="Wilkins M.J."/>
            <person name="Karaoz U."/>
            <person name="Brodie E.L."/>
            <person name="Williams K.H."/>
            <person name="Hubbard S.S."/>
            <person name="Banfield J.F."/>
        </authorList>
    </citation>
    <scope>NUCLEOTIDE SEQUENCE [LARGE SCALE GENOMIC DNA]</scope>
</reference>
<keyword evidence="3 7" id="KW-0694">RNA-binding</keyword>
<dbReference type="EMBL" id="MEZJ01000011">
    <property type="protein sequence ID" value="OGD54548.1"/>
    <property type="molecule type" value="Genomic_DNA"/>
</dbReference>
<comment type="similarity">
    <text evidence="1 7 8">Belongs to the universal ribosomal protein uS13 family.</text>
</comment>
<keyword evidence="7" id="KW-0820">tRNA-binding</keyword>
<dbReference type="FunFam" id="1.10.8.50:FF:000001">
    <property type="entry name" value="30S ribosomal protein S13"/>
    <property type="match status" value="1"/>
</dbReference>
<dbReference type="SUPFAM" id="SSF46946">
    <property type="entry name" value="S13-like H2TH domain"/>
    <property type="match status" value="1"/>
</dbReference>
<dbReference type="InterPro" id="IPR018269">
    <property type="entry name" value="Ribosomal_uS13_CS"/>
</dbReference>
<keyword evidence="5 7" id="KW-0687">Ribonucleoprotein</keyword>
<evidence type="ECO:0000256" key="5">
    <source>
        <dbReference type="ARBA" id="ARBA00023274"/>
    </source>
</evidence>
<evidence type="ECO:0000313" key="9">
    <source>
        <dbReference type="EMBL" id="OGD54548.1"/>
    </source>
</evidence>
<dbReference type="Gene3D" id="1.10.8.50">
    <property type="match status" value="1"/>
</dbReference>